<dbReference type="InterPro" id="IPR003615">
    <property type="entry name" value="HNH_nuc"/>
</dbReference>
<dbReference type="Proteomes" id="UP000070598">
    <property type="component" value="Unassembled WGS sequence"/>
</dbReference>
<organism evidence="1 4">
    <name type="scientific">Carbonactinospora thermoautotrophica</name>
    <dbReference type="NCBI Taxonomy" id="1469144"/>
    <lineage>
        <taxon>Bacteria</taxon>
        <taxon>Bacillati</taxon>
        <taxon>Actinomycetota</taxon>
        <taxon>Actinomycetes</taxon>
        <taxon>Kitasatosporales</taxon>
        <taxon>Carbonactinosporaceae</taxon>
        <taxon>Carbonactinospora</taxon>
    </lineage>
</organism>
<protein>
    <recommendedName>
        <fullName evidence="5">HNH endonuclease</fullName>
    </recommendedName>
</protein>
<evidence type="ECO:0000313" key="3">
    <source>
        <dbReference type="Proteomes" id="UP000070598"/>
    </source>
</evidence>
<reference evidence="1 4" key="1">
    <citation type="submission" date="2015-02" db="EMBL/GenBank/DDBJ databases">
        <title>Physiological reanalysis, assessment of diazotrophy, and genome sequences of multiple isolates of Streptomyces thermoautotrophicus.</title>
        <authorList>
            <person name="MacKellar D.C."/>
            <person name="Lieber L."/>
            <person name="Norman J."/>
            <person name="Bolger A."/>
            <person name="Tobin C."/>
            <person name="Murray J.W."/>
            <person name="Prell J."/>
        </authorList>
    </citation>
    <scope>NUCLEOTIDE SEQUENCE [LARGE SCALE GENOMIC DNA]</scope>
    <source>
        <strain evidence="1 4">UBT1</strain>
    </source>
</reference>
<dbReference type="AlphaFoldDB" id="A0A132N1A7"/>
<dbReference type="CDD" id="cd00085">
    <property type="entry name" value="HNHc"/>
    <property type="match status" value="1"/>
</dbReference>
<name>A0A132N1A7_9ACTN</name>
<proteinExistence type="predicted"/>
<sequence length="161" mass="18050">MQRVRATYSRELLADAAAASRSIAEVIQRLGLPYTGSRHAEVRKKLVEYGIDTSHFTGQGHMLGKPSPRRLRAEEILVLHPSGAKRVAPRRLRRALLEVGVPYQCAVCGVGAEWQGKPLPLEIDHINGNWCDNRRENLRFLCPNCHSQTPTYCGKKLRAGR</sequence>
<dbReference type="EMBL" id="JYIJ01000017">
    <property type="protein sequence ID" value="KWX03837.1"/>
    <property type="molecule type" value="Genomic_DNA"/>
</dbReference>
<dbReference type="PATRIC" id="fig|1469144.8.peg.2649"/>
<reference evidence="3" key="2">
    <citation type="submission" date="2015-02" db="EMBL/GenBank/DDBJ databases">
        <title>Physiological reanalysis, assessment of diazotrophy, and genome sequences of multiple isolates of Streptomyces thermoautotrophicus.</title>
        <authorList>
            <person name="MacKellar D.C."/>
            <person name="Lieber L."/>
            <person name="Norman J."/>
            <person name="Bolger A."/>
            <person name="Tobin C."/>
            <person name="Murray J.W."/>
            <person name="Friesen M."/>
            <person name="Prell J."/>
        </authorList>
    </citation>
    <scope>NUCLEOTIDE SEQUENCE [LARGE SCALE GENOMIC DNA]</scope>
    <source>
        <strain evidence="3">UBT1</strain>
    </source>
</reference>
<evidence type="ECO:0008006" key="5">
    <source>
        <dbReference type="Google" id="ProtNLM"/>
    </source>
</evidence>
<accession>A0A132N1A7</accession>
<dbReference type="Proteomes" id="UP000070659">
    <property type="component" value="Unassembled WGS sequence"/>
</dbReference>
<evidence type="ECO:0000313" key="1">
    <source>
        <dbReference type="EMBL" id="KWX03837.1"/>
    </source>
</evidence>
<dbReference type="EMBL" id="JYIK01001116">
    <property type="protein sequence ID" value="KWX05960.1"/>
    <property type="molecule type" value="Genomic_DNA"/>
</dbReference>
<evidence type="ECO:0000313" key="2">
    <source>
        <dbReference type="EMBL" id="KWX05960.1"/>
    </source>
</evidence>
<gene>
    <name evidence="1" type="ORF">TH66_10695</name>
    <name evidence="2" type="ORF">TR74_23395</name>
</gene>
<evidence type="ECO:0000313" key="4">
    <source>
        <dbReference type="Proteomes" id="UP000070659"/>
    </source>
</evidence>
<comment type="caution">
    <text evidence="1">The sequence shown here is derived from an EMBL/GenBank/DDBJ whole genome shotgun (WGS) entry which is preliminary data.</text>
</comment>